<feature type="region of interest" description="Disordered" evidence="1">
    <location>
        <begin position="1"/>
        <end position="54"/>
    </location>
</feature>
<organism evidence="3 4">
    <name type="scientific">Dreissena polymorpha</name>
    <name type="common">Zebra mussel</name>
    <name type="synonym">Mytilus polymorpha</name>
    <dbReference type="NCBI Taxonomy" id="45954"/>
    <lineage>
        <taxon>Eukaryota</taxon>
        <taxon>Metazoa</taxon>
        <taxon>Spiralia</taxon>
        <taxon>Lophotrochozoa</taxon>
        <taxon>Mollusca</taxon>
        <taxon>Bivalvia</taxon>
        <taxon>Autobranchia</taxon>
        <taxon>Heteroconchia</taxon>
        <taxon>Euheterodonta</taxon>
        <taxon>Imparidentia</taxon>
        <taxon>Neoheterodontei</taxon>
        <taxon>Myida</taxon>
        <taxon>Dreissenoidea</taxon>
        <taxon>Dreissenidae</taxon>
        <taxon>Dreissena</taxon>
    </lineage>
</organism>
<feature type="transmembrane region" description="Helical" evidence="2">
    <location>
        <begin position="152"/>
        <end position="173"/>
    </location>
</feature>
<evidence type="ECO:0000256" key="2">
    <source>
        <dbReference type="SAM" id="Phobius"/>
    </source>
</evidence>
<gene>
    <name evidence="3" type="ORF">DPMN_076984</name>
</gene>
<proteinExistence type="predicted"/>
<keyword evidence="2" id="KW-0812">Transmembrane</keyword>
<reference evidence="3" key="2">
    <citation type="submission" date="2020-11" db="EMBL/GenBank/DDBJ databases">
        <authorList>
            <person name="McCartney M.A."/>
            <person name="Auch B."/>
            <person name="Kono T."/>
            <person name="Mallez S."/>
            <person name="Becker A."/>
            <person name="Gohl D.M."/>
            <person name="Silverstein K.A.T."/>
            <person name="Koren S."/>
            <person name="Bechman K.B."/>
            <person name="Herman A."/>
            <person name="Abrahante J.E."/>
            <person name="Garbe J."/>
        </authorList>
    </citation>
    <scope>NUCLEOTIDE SEQUENCE</scope>
    <source>
        <strain evidence="3">Duluth1</strain>
        <tissue evidence="3">Whole animal</tissue>
    </source>
</reference>
<dbReference type="EMBL" id="JAIWYP010000015">
    <property type="protein sequence ID" value="KAH3701985.1"/>
    <property type="molecule type" value="Genomic_DNA"/>
</dbReference>
<evidence type="ECO:0000256" key="1">
    <source>
        <dbReference type="SAM" id="MobiDB-lite"/>
    </source>
</evidence>
<dbReference type="Proteomes" id="UP000828390">
    <property type="component" value="Unassembled WGS sequence"/>
</dbReference>
<keyword evidence="2" id="KW-0472">Membrane</keyword>
<keyword evidence="2" id="KW-1133">Transmembrane helix</keyword>
<protein>
    <submittedName>
        <fullName evidence="3">Uncharacterized protein</fullName>
    </submittedName>
</protein>
<name>A0A9D4BG86_DREPO</name>
<accession>A0A9D4BG86</accession>
<evidence type="ECO:0000313" key="3">
    <source>
        <dbReference type="EMBL" id="KAH3701985.1"/>
    </source>
</evidence>
<dbReference type="AlphaFoldDB" id="A0A9D4BG86"/>
<feature type="region of interest" description="Disordered" evidence="1">
    <location>
        <begin position="85"/>
        <end position="117"/>
    </location>
</feature>
<sequence length="176" mass="20193">MQKITSKAVLEARKKEARGERSGGEKMRDGRMGGREWGKRGRGLKSGRNDQDGEDDDHFHDNWMMMKTFIVFVFFAFADVVGDDDNKDHDDNDNEDHDDNDNEDDNEDEDDDDERQQLRRFSSAKEVVVSADDWKVKNMRPSDKIPLRVDNLLTLVVLLVVLVEVAAVVVEVVRVI</sequence>
<feature type="compositionally biased region" description="Acidic residues" evidence="1">
    <location>
        <begin position="91"/>
        <end position="114"/>
    </location>
</feature>
<feature type="transmembrane region" description="Helical" evidence="2">
    <location>
        <begin position="64"/>
        <end position="82"/>
    </location>
</feature>
<feature type="compositionally biased region" description="Basic and acidic residues" evidence="1">
    <location>
        <begin position="10"/>
        <end position="39"/>
    </location>
</feature>
<comment type="caution">
    <text evidence="3">The sequence shown here is derived from an EMBL/GenBank/DDBJ whole genome shotgun (WGS) entry which is preliminary data.</text>
</comment>
<evidence type="ECO:0000313" key="4">
    <source>
        <dbReference type="Proteomes" id="UP000828390"/>
    </source>
</evidence>
<reference evidence="3" key="1">
    <citation type="journal article" date="2019" name="bioRxiv">
        <title>The Genome of the Zebra Mussel, Dreissena polymorpha: A Resource for Invasive Species Research.</title>
        <authorList>
            <person name="McCartney M.A."/>
            <person name="Auch B."/>
            <person name="Kono T."/>
            <person name="Mallez S."/>
            <person name="Zhang Y."/>
            <person name="Obille A."/>
            <person name="Becker A."/>
            <person name="Abrahante J.E."/>
            <person name="Garbe J."/>
            <person name="Badalamenti J.P."/>
            <person name="Herman A."/>
            <person name="Mangelson H."/>
            <person name="Liachko I."/>
            <person name="Sullivan S."/>
            <person name="Sone E.D."/>
            <person name="Koren S."/>
            <person name="Silverstein K.A.T."/>
            <person name="Beckman K.B."/>
            <person name="Gohl D.M."/>
        </authorList>
    </citation>
    <scope>NUCLEOTIDE SEQUENCE</scope>
    <source>
        <strain evidence="3">Duluth1</strain>
        <tissue evidence="3">Whole animal</tissue>
    </source>
</reference>
<keyword evidence="4" id="KW-1185">Reference proteome</keyword>